<dbReference type="EMBL" id="CP042437">
    <property type="protein sequence ID" value="QEC75770.1"/>
    <property type="molecule type" value="Genomic_DNA"/>
</dbReference>
<dbReference type="AlphaFoldDB" id="A0A5B8VW74"/>
<dbReference type="RefSeq" id="WP_147052960.1">
    <property type="nucleotide sequence ID" value="NZ_CP042437.1"/>
</dbReference>
<evidence type="ECO:0000313" key="3">
    <source>
        <dbReference type="Proteomes" id="UP000321362"/>
    </source>
</evidence>
<dbReference type="OrthoDB" id="9996451at2"/>
<gene>
    <name evidence="2" type="ORF">FSB76_07315</name>
</gene>
<sequence>MKLISLLLLSILLQASASARNTARGNHSVHPDSVGLYQYRHTRVLNSFCKVLTQLKKRFAPSYDFKDPFTQFGVKGKKPLAFFVYDLVDTLNNSTKRVVSFKEGHIYHFAPLYQYESFSNICILFHGKLVFFKAINCKKGINSINEVIAYLKQNLKNSPGFDGILSRTANYRHFGRYFKVDSSACFCEY</sequence>
<evidence type="ECO:0000313" key="2">
    <source>
        <dbReference type="EMBL" id="QEC75770.1"/>
    </source>
</evidence>
<dbReference type="KEGG" id="mgk:FSB76_07315"/>
<protein>
    <submittedName>
        <fullName evidence="2">Uncharacterized protein</fullName>
    </submittedName>
</protein>
<evidence type="ECO:0000256" key="1">
    <source>
        <dbReference type="SAM" id="SignalP"/>
    </source>
</evidence>
<organism evidence="2 3">
    <name type="scientific">Mucilaginibacter ginsenosidivorax</name>
    <dbReference type="NCBI Taxonomy" id="862126"/>
    <lineage>
        <taxon>Bacteria</taxon>
        <taxon>Pseudomonadati</taxon>
        <taxon>Bacteroidota</taxon>
        <taxon>Sphingobacteriia</taxon>
        <taxon>Sphingobacteriales</taxon>
        <taxon>Sphingobacteriaceae</taxon>
        <taxon>Mucilaginibacter</taxon>
    </lineage>
</organism>
<name>A0A5B8VW74_9SPHI</name>
<keyword evidence="3" id="KW-1185">Reference proteome</keyword>
<reference evidence="2 3" key="1">
    <citation type="journal article" date="2013" name="J. Microbiol.">
        <title>Mucilaginibacter ginsenosidivorax sp. nov., with ginsenoside converting activity isolated from sediment.</title>
        <authorList>
            <person name="Kim J.K."/>
            <person name="Choi T.E."/>
            <person name="Liu Q.M."/>
            <person name="Park H.Y."/>
            <person name="Yi T.H."/>
            <person name="Yoon M.H."/>
            <person name="Kim S.C."/>
            <person name="Im W.T."/>
        </authorList>
    </citation>
    <scope>NUCLEOTIDE SEQUENCE [LARGE SCALE GENOMIC DNA]</scope>
    <source>
        <strain evidence="2 3">KHI28</strain>
    </source>
</reference>
<keyword evidence="1" id="KW-0732">Signal</keyword>
<proteinExistence type="predicted"/>
<feature type="signal peptide" evidence="1">
    <location>
        <begin position="1"/>
        <end position="19"/>
    </location>
</feature>
<accession>A0A5B8VW74</accession>
<dbReference type="Proteomes" id="UP000321362">
    <property type="component" value="Chromosome"/>
</dbReference>
<feature type="chain" id="PRO_5022780048" evidence="1">
    <location>
        <begin position="20"/>
        <end position="189"/>
    </location>
</feature>